<dbReference type="RefSeq" id="WP_223413023.1">
    <property type="nucleotide sequence ID" value="NZ_FWXB01000013.1"/>
</dbReference>
<organism evidence="1 2">
    <name type="scientific">Roseovarius aestuarii</name>
    <dbReference type="NCBI Taxonomy" id="475083"/>
    <lineage>
        <taxon>Bacteria</taxon>
        <taxon>Pseudomonadati</taxon>
        <taxon>Pseudomonadota</taxon>
        <taxon>Alphaproteobacteria</taxon>
        <taxon>Rhodobacterales</taxon>
        <taxon>Roseobacteraceae</taxon>
        <taxon>Roseovarius</taxon>
    </lineage>
</organism>
<evidence type="ECO:0008006" key="3">
    <source>
        <dbReference type="Google" id="ProtNLM"/>
    </source>
</evidence>
<evidence type="ECO:0000313" key="2">
    <source>
        <dbReference type="Proteomes" id="UP000193224"/>
    </source>
</evidence>
<reference evidence="1 2" key="1">
    <citation type="submission" date="2017-03" db="EMBL/GenBank/DDBJ databases">
        <authorList>
            <person name="Afonso C.L."/>
            <person name="Miller P.J."/>
            <person name="Scott M.A."/>
            <person name="Spackman E."/>
            <person name="Goraichik I."/>
            <person name="Dimitrov K.M."/>
            <person name="Suarez D.L."/>
            <person name="Swayne D.E."/>
        </authorList>
    </citation>
    <scope>NUCLEOTIDE SEQUENCE [LARGE SCALE GENOMIC DNA]</scope>
    <source>
        <strain evidence="1 2">CECT 7745</strain>
    </source>
</reference>
<evidence type="ECO:0000313" key="1">
    <source>
        <dbReference type="EMBL" id="SMC13372.1"/>
    </source>
</evidence>
<dbReference type="InterPro" id="IPR011990">
    <property type="entry name" value="TPR-like_helical_dom_sf"/>
</dbReference>
<gene>
    <name evidence="1" type="ORF">ROA7745_03218</name>
</gene>
<sequence>MSYMTTTMFAPRIWGSDFSTPQARVALAAGWRRSDILWEELMVAGNIAWKDGDKGQAATCFRRASWVARLCFAQTDPRRATVLVNMGILMRAAGRGGKASGLFRKALSIWDATIERAVAEMQISPRSRSSLFHLRMEALHRDTFHGNFHTRIGNVASEVRLAISNYETNQPQECRLYSRWIGEKPTVFDDTRKVLGACLLIVEAG</sequence>
<dbReference type="Proteomes" id="UP000193224">
    <property type="component" value="Unassembled WGS sequence"/>
</dbReference>
<proteinExistence type="predicted"/>
<dbReference type="SUPFAM" id="SSF48452">
    <property type="entry name" value="TPR-like"/>
    <property type="match status" value="1"/>
</dbReference>
<keyword evidence="2" id="KW-1185">Reference proteome</keyword>
<name>A0A1X7BUR3_9RHOB</name>
<protein>
    <recommendedName>
        <fullName evidence="3">Tetratricopeptide repeat protein</fullName>
    </recommendedName>
</protein>
<accession>A0A1X7BUR3</accession>
<dbReference type="EMBL" id="FWXB01000013">
    <property type="protein sequence ID" value="SMC13372.1"/>
    <property type="molecule type" value="Genomic_DNA"/>
</dbReference>
<dbReference type="AlphaFoldDB" id="A0A1X7BUR3"/>
<dbReference type="Gene3D" id="1.25.40.10">
    <property type="entry name" value="Tetratricopeptide repeat domain"/>
    <property type="match status" value="1"/>
</dbReference>